<dbReference type="KEGG" id="vg:40080239"/>
<reference evidence="1" key="1">
    <citation type="journal article" date="2016" name="Genome Announc.">
        <title>Complete Genome Sequences of Broad-Host-Range Pseudomonas aeruginosa Bacteriophages phiR18 and phiS12-1.</title>
        <authorList>
            <person name="Furusawa T."/>
            <person name="Iwano H."/>
            <person name="Higuchi H."/>
            <person name="Usui M."/>
            <person name="Maruyama F."/>
            <person name="Nakagawa I."/>
            <person name="Yokota H."/>
            <person name="Tamura Y."/>
        </authorList>
    </citation>
    <scope>NUCLEOTIDE SEQUENCE [LARGE SCALE GENOMIC DNA]</scope>
</reference>
<dbReference type="EMBL" id="LC102729">
    <property type="protein sequence ID" value="BAU16373.1"/>
    <property type="molecule type" value="Genomic_DNA"/>
</dbReference>
<sequence>MHDFIITLNMYSLCRQLSAACSAEKGYASQLMDLLRVNKLSDLDNKYEAVNFRMTAEQFGQFIYLRAAAGANNGIKELRMERILSGSTYRFNVFRDLTESVPNESPSASSTAPAQMDNAISVAVDIGMAATGSASASTGGMSHYAAEIDTLRALASKVEDAQIVSICGGIEVDRVSALDLVYGEIHKREQAIASMFTSNRQQ</sequence>
<accession>A0A0S3UFT6</accession>
<proteinExistence type="predicted"/>
<dbReference type="GeneID" id="40080239"/>
<evidence type="ECO:0000313" key="1">
    <source>
        <dbReference type="EMBL" id="BAU16373.1"/>
    </source>
</evidence>
<dbReference type="RefSeq" id="YP_009604345.1">
    <property type="nucleotide sequence ID" value="NC_041964.1"/>
</dbReference>
<keyword evidence="2" id="KW-1185">Reference proteome</keyword>
<protein>
    <submittedName>
        <fullName evidence="1">Uncharacterized protein</fullName>
    </submittedName>
</protein>
<dbReference type="Proteomes" id="UP000221614">
    <property type="component" value="Segment"/>
</dbReference>
<evidence type="ECO:0000313" key="2">
    <source>
        <dbReference type="Proteomes" id="UP000221614"/>
    </source>
</evidence>
<organism evidence="1 2">
    <name type="scientific">Pseudomonas phage phiR18</name>
    <dbReference type="NCBI Taxonomy" id="1752027"/>
    <lineage>
        <taxon>Viruses</taxon>
        <taxon>Duplodnaviria</taxon>
        <taxon>Heunggongvirae</taxon>
        <taxon>Uroviricota</taxon>
        <taxon>Caudoviricetes</taxon>
        <taxon>Kochitakasuvirus</taxon>
        <taxon>Kochitakasuvirus R18</taxon>
    </lineage>
</organism>
<name>A0A0S3UFT6_9CAUD</name>